<dbReference type="InterPro" id="IPR002591">
    <property type="entry name" value="Phosphodiest/P_Trfase"/>
</dbReference>
<accession>A0A2A8D7M4</accession>
<gene>
    <name evidence="1" type="ORF">CRM92_00705</name>
</gene>
<dbReference type="Pfam" id="PF01663">
    <property type="entry name" value="Phosphodiest"/>
    <property type="match status" value="1"/>
</dbReference>
<keyword evidence="2" id="KW-1185">Reference proteome</keyword>
<dbReference type="EMBL" id="PDEV01000001">
    <property type="protein sequence ID" value="PEN16598.1"/>
    <property type="molecule type" value="Genomic_DNA"/>
</dbReference>
<dbReference type="AlphaFoldDB" id="A0A2A8D7M4"/>
<sequence length="414" mass="45741">MSEYFDYAGNPVPPPPAYGSNSVADVFESAASLVAQRSLPRAQHPLDDEPGFSLDADPLNLAQRLTEAGADPNGFRNICLIMVDGLGEQLLQSYGSYAPYLKKTVSLGALDAAFPTTTAASLGSLGTASAPGAHGIAGYEVRNPTTNTVMNHLSGWDKNVDPHAWQPLPTVFERYCTDRRVVTISLEKYRGSGLTEANLRGGEFVGAADYNARITYACELLASRTPTLIYLYWGELDQAGHRYGAGSDEWLEQLEELNLALRRLAERSPAWAGIFLTADHGMVNVPQENRIDYSATKELLENVAMTAGEPRAVQLYLHDTSPDARRQSAQCWVRHWGEHAWVLDSHDLYERGYYGTVIRDAARERIGDLIVCARDDYALYDMRRQKERALAMVGQHGSLTDAERLIPLRYLPTS</sequence>
<dbReference type="RefSeq" id="WP_098042173.1">
    <property type="nucleotide sequence ID" value="NZ_PDEV01000001.1"/>
</dbReference>
<comment type="caution">
    <text evidence="1">The sequence shown here is derived from an EMBL/GenBank/DDBJ whole genome shotgun (WGS) entry which is preliminary data.</text>
</comment>
<reference evidence="1" key="1">
    <citation type="submission" date="2017-10" db="EMBL/GenBank/DDBJ databases">
        <title>Kefir isolates.</title>
        <authorList>
            <person name="Kim Y."/>
            <person name="Blasche S."/>
        </authorList>
    </citation>
    <scope>NUCLEOTIDE SEQUENCE [LARGE SCALE GENOMIC DNA]</scope>
    <source>
        <strain evidence="1">OG2-2</strain>
    </source>
</reference>
<protein>
    <submittedName>
        <fullName evidence="1">Alkaline phosphatase family protein</fullName>
    </submittedName>
</protein>
<dbReference type="GO" id="GO:0016787">
    <property type="term" value="F:hydrolase activity"/>
    <property type="evidence" value="ECO:0007669"/>
    <property type="project" value="UniProtKB-ARBA"/>
</dbReference>
<proteinExistence type="predicted"/>
<name>A0A2A8D7M4_9MICC</name>
<dbReference type="InterPro" id="IPR017850">
    <property type="entry name" value="Alkaline_phosphatase_core_sf"/>
</dbReference>
<dbReference type="PANTHER" id="PTHR10151:SF120">
    <property type="entry name" value="BIS(5'-ADENOSYL)-TRIPHOSPHATASE"/>
    <property type="match status" value="1"/>
</dbReference>
<evidence type="ECO:0000313" key="1">
    <source>
        <dbReference type="EMBL" id="PEN16598.1"/>
    </source>
</evidence>
<dbReference type="PANTHER" id="PTHR10151">
    <property type="entry name" value="ECTONUCLEOTIDE PYROPHOSPHATASE/PHOSPHODIESTERASE"/>
    <property type="match status" value="1"/>
</dbReference>
<dbReference type="Proteomes" id="UP000219947">
    <property type="component" value="Unassembled WGS sequence"/>
</dbReference>
<dbReference type="Gene3D" id="3.40.720.10">
    <property type="entry name" value="Alkaline Phosphatase, subunit A"/>
    <property type="match status" value="1"/>
</dbReference>
<organism evidence="1 2">
    <name type="scientific">Rothia dentocariosa</name>
    <dbReference type="NCBI Taxonomy" id="2047"/>
    <lineage>
        <taxon>Bacteria</taxon>
        <taxon>Bacillati</taxon>
        <taxon>Actinomycetota</taxon>
        <taxon>Actinomycetes</taxon>
        <taxon>Micrococcales</taxon>
        <taxon>Micrococcaceae</taxon>
        <taxon>Rothia</taxon>
    </lineage>
</organism>
<dbReference type="SUPFAM" id="SSF53649">
    <property type="entry name" value="Alkaline phosphatase-like"/>
    <property type="match status" value="1"/>
</dbReference>
<evidence type="ECO:0000313" key="2">
    <source>
        <dbReference type="Proteomes" id="UP000219947"/>
    </source>
</evidence>